<feature type="compositionally biased region" description="Polar residues" evidence="1">
    <location>
        <begin position="1"/>
        <end position="16"/>
    </location>
</feature>
<sequence length="89" mass="10022">METDSIGRSSSLSAPRSTPLRKRIFQQFRRRKSSMPQMNRGKKMRFSGEESDDEREDSIKSSASISGSANVSTRSTPGLIRRKISHFGD</sequence>
<accession>A0A1I7RLP3</accession>
<dbReference type="WBParaSite" id="BXY_0162800.1">
    <property type="protein sequence ID" value="BXY_0162800.1"/>
    <property type="gene ID" value="BXY_0162800"/>
</dbReference>
<evidence type="ECO:0000313" key="5">
    <source>
        <dbReference type="WBParaSite" id="BXY_0162800.1"/>
    </source>
</evidence>
<evidence type="ECO:0000313" key="4">
    <source>
        <dbReference type="Proteomes" id="UP000659654"/>
    </source>
</evidence>
<dbReference type="EMBL" id="CAJFDI010000001">
    <property type="protein sequence ID" value="CAD5208749.1"/>
    <property type="molecule type" value="Genomic_DNA"/>
</dbReference>
<evidence type="ECO:0000313" key="3">
    <source>
        <dbReference type="Proteomes" id="UP000095284"/>
    </source>
</evidence>
<keyword evidence="4" id="KW-1185">Reference proteome</keyword>
<reference evidence="2" key="2">
    <citation type="submission" date="2020-09" db="EMBL/GenBank/DDBJ databases">
        <authorList>
            <person name="Kikuchi T."/>
        </authorList>
    </citation>
    <scope>NUCLEOTIDE SEQUENCE</scope>
    <source>
        <strain evidence="2">Ka4C1</strain>
    </source>
</reference>
<dbReference type="Proteomes" id="UP000659654">
    <property type="component" value="Unassembled WGS sequence"/>
</dbReference>
<proteinExistence type="predicted"/>
<name>A0A1I7RLP3_BURXY</name>
<dbReference type="Proteomes" id="UP000095284">
    <property type="component" value="Unplaced"/>
</dbReference>
<organism evidence="3 5">
    <name type="scientific">Bursaphelenchus xylophilus</name>
    <name type="common">Pinewood nematode worm</name>
    <name type="synonym">Aphelenchoides xylophilus</name>
    <dbReference type="NCBI Taxonomy" id="6326"/>
    <lineage>
        <taxon>Eukaryota</taxon>
        <taxon>Metazoa</taxon>
        <taxon>Ecdysozoa</taxon>
        <taxon>Nematoda</taxon>
        <taxon>Chromadorea</taxon>
        <taxon>Rhabditida</taxon>
        <taxon>Tylenchina</taxon>
        <taxon>Tylenchomorpha</taxon>
        <taxon>Aphelenchoidea</taxon>
        <taxon>Aphelenchoididae</taxon>
        <taxon>Bursaphelenchus</taxon>
    </lineage>
</organism>
<reference evidence="5" key="1">
    <citation type="submission" date="2016-11" db="UniProtKB">
        <authorList>
            <consortium name="WormBaseParasite"/>
        </authorList>
    </citation>
    <scope>IDENTIFICATION</scope>
</reference>
<dbReference type="Proteomes" id="UP000582659">
    <property type="component" value="Unassembled WGS sequence"/>
</dbReference>
<feature type="compositionally biased region" description="Low complexity" evidence="1">
    <location>
        <begin position="60"/>
        <end position="72"/>
    </location>
</feature>
<feature type="region of interest" description="Disordered" evidence="1">
    <location>
        <begin position="1"/>
        <end position="89"/>
    </location>
</feature>
<gene>
    <name evidence="2" type="ORF">BXYJ_LOCUS985</name>
</gene>
<feature type="compositionally biased region" description="Basic residues" evidence="1">
    <location>
        <begin position="19"/>
        <end position="33"/>
    </location>
</feature>
<dbReference type="EMBL" id="CAJFCV020000001">
    <property type="protein sequence ID" value="CAG9082744.1"/>
    <property type="molecule type" value="Genomic_DNA"/>
</dbReference>
<dbReference type="AlphaFoldDB" id="A0A1I7RLP3"/>
<evidence type="ECO:0000313" key="2">
    <source>
        <dbReference type="EMBL" id="CAD5208749.1"/>
    </source>
</evidence>
<feature type="compositionally biased region" description="Basic residues" evidence="1">
    <location>
        <begin position="80"/>
        <end position="89"/>
    </location>
</feature>
<evidence type="ECO:0000256" key="1">
    <source>
        <dbReference type="SAM" id="MobiDB-lite"/>
    </source>
</evidence>
<protein>
    <submittedName>
        <fullName evidence="2">(pine wood nematode) hypothetical protein</fullName>
    </submittedName>
</protein>